<dbReference type="SMART" id="SM00353">
    <property type="entry name" value="HLH"/>
    <property type="match status" value="1"/>
</dbReference>
<dbReference type="Pfam" id="PF00010">
    <property type="entry name" value="HLH"/>
    <property type="match status" value="1"/>
</dbReference>
<dbReference type="InterPro" id="IPR036638">
    <property type="entry name" value="HLH_DNA-bd_sf"/>
</dbReference>
<protein>
    <submittedName>
        <fullName evidence="6">Myc-type</fullName>
    </submittedName>
</protein>
<dbReference type="InterPro" id="IPR011598">
    <property type="entry name" value="bHLH_dom"/>
</dbReference>
<evidence type="ECO:0000259" key="5">
    <source>
        <dbReference type="PROSITE" id="PS50888"/>
    </source>
</evidence>
<dbReference type="AlphaFoldDB" id="A0ABD1SFP6"/>
<dbReference type="PROSITE" id="PS50888">
    <property type="entry name" value="BHLH"/>
    <property type="match status" value="1"/>
</dbReference>
<gene>
    <name evidence="6" type="ORF">Adt_25116</name>
</gene>
<dbReference type="FunFam" id="4.10.280.10:FF:000002">
    <property type="entry name" value="Basic helix-loop-helix transcription factor"/>
    <property type="match status" value="1"/>
</dbReference>
<dbReference type="PANTHER" id="PTHR12565">
    <property type="entry name" value="STEROL REGULATORY ELEMENT-BINDING PROTEIN"/>
    <property type="match status" value="1"/>
</dbReference>
<feature type="domain" description="BHLH" evidence="5">
    <location>
        <begin position="239"/>
        <end position="289"/>
    </location>
</feature>
<evidence type="ECO:0000256" key="2">
    <source>
        <dbReference type="ARBA" id="ARBA00023015"/>
    </source>
</evidence>
<organism evidence="6 7">
    <name type="scientific">Abeliophyllum distichum</name>
    <dbReference type="NCBI Taxonomy" id="126358"/>
    <lineage>
        <taxon>Eukaryota</taxon>
        <taxon>Viridiplantae</taxon>
        <taxon>Streptophyta</taxon>
        <taxon>Embryophyta</taxon>
        <taxon>Tracheophyta</taxon>
        <taxon>Spermatophyta</taxon>
        <taxon>Magnoliopsida</taxon>
        <taxon>eudicotyledons</taxon>
        <taxon>Gunneridae</taxon>
        <taxon>Pentapetalae</taxon>
        <taxon>asterids</taxon>
        <taxon>lamiids</taxon>
        <taxon>Lamiales</taxon>
        <taxon>Oleaceae</taxon>
        <taxon>Forsythieae</taxon>
        <taxon>Abeliophyllum</taxon>
    </lineage>
</organism>
<dbReference type="Gene3D" id="4.10.280.10">
    <property type="entry name" value="Helix-loop-helix DNA-binding domain"/>
    <property type="match status" value="1"/>
</dbReference>
<evidence type="ECO:0000256" key="1">
    <source>
        <dbReference type="ARBA" id="ARBA00004123"/>
    </source>
</evidence>
<dbReference type="PANTHER" id="PTHR12565:SF184">
    <property type="entry name" value="BHLH TRANSCRIPTION FACTOR"/>
    <property type="match status" value="1"/>
</dbReference>
<dbReference type="InterPro" id="IPR024097">
    <property type="entry name" value="bHLH_ZIP_TF"/>
</dbReference>
<dbReference type="Proteomes" id="UP001604336">
    <property type="component" value="Unassembled WGS sequence"/>
</dbReference>
<comment type="subcellular location">
    <subcellularLocation>
        <location evidence="1">Nucleus</location>
    </subcellularLocation>
</comment>
<dbReference type="GO" id="GO:0006355">
    <property type="term" value="P:regulation of DNA-templated transcription"/>
    <property type="evidence" value="ECO:0007669"/>
    <property type="project" value="UniProtKB-ARBA"/>
</dbReference>
<dbReference type="GO" id="GO:0005634">
    <property type="term" value="C:nucleus"/>
    <property type="evidence" value="ECO:0007669"/>
    <property type="project" value="UniProtKB-SubCell"/>
</dbReference>
<comment type="caution">
    <text evidence="6">The sequence shown here is derived from an EMBL/GenBank/DDBJ whole genome shotgun (WGS) entry which is preliminary data.</text>
</comment>
<keyword evidence="3" id="KW-0804">Transcription</keyword>
<keyword evidence="7" id="KW-1185">Reference proteome</keyword>
<evidence type="ECO:0000256" key="4">
    <source>
        <dbReference type="ARBA" id="ARBA00023242"/>
    </source>
</evidence>
<keyword evidence="2" id="KW-0805">Transcription regulation</keyword>
<reference evidence="7" key="1">
    <citation type="submission" date="2024-07" db="EMBL/GenBank/DDBJ databases">
        <title>Two chromosome-level genome assemblies of Korean endemic species Abeliophyllum distichum and Forsythia ovata (Oleaceae).</title>
        <authorList>
            <person name="Jang H."/>
        </authorList>
    </citation>
    <scope>NUCLEOTIDE SEQUENCE [LARGE SCALE GENOMIC DNA]</scope>
</reference>
<name>A0ABD1SFP6_9LAMI</name>
<evidence type="ECO:0000256" key="3">
    <source>
        <dbReference type="ARBA" id="ARBA00023163"/>
    </source>
</evidence>
<evidence type="ECO:0000313" key="6">
    <source>
        <dbReference type="EMBL" id="KAL2499566.1"/>
    </source>
</evidence>
<dbReference type="SUPFAM" id="SSF47459">
    <property type="entry name" value="HLH, helix-loop-helix DNA-binding domain"/>
    <property type="match status" value="1"/>
</dbReference>
<sequence>MGSGLNDEPLVGEPLCSTGIPNPLVFLVQNEEIRATSVSYCDQVNISSFSDVPENRVLSNENDIFQYQLDGAVVDLEPKFNDFGSGSVLKNNVSFYQNDTLQIGDSAHPSNCSSLGRGHEARFSSLSASGGCVQFQQGCQRQSLKLSPFDKRRKRFDDASQLTPSESADIKHERNEITEYENEDKLAHKSDAKSCCKIVGKECINESNSKKAPKALIHSTNSTEDRNKDYVQVRAKRGEATSRHSLAERIRRERISERMKVLQDLVPGCDKITGKAIMLDEIINYVLSLQRQVEFLSMKLAYVDPREKSGLDLFLLEDIHHSHGGIAATVDNLQMGSFYSLHNNVSQVTLPALAPNFQIARVWKEKNPDKSQMDFVCNLDPDILKSDAES</sequence>
<dbReference type="EMBL" id="JBFOLK010000007">
    <property type="protein sequence ID" value="KAL2499566.1"/>
    <property type="molecule type" value="Genomic_DNA"/>
</dbReference>
<accession>A0ABD1SFP6</accession>
<evidence type="ECO:0000313" key="7">
    <source>
        <dbReference type="Proteomes" id="UP001604336"/>
    </source>
</evidence>
<keyword evidence="4" id="KW-0539">Nucleus</keyword>
<proteinExistence type="predicted"/>